<dbReference type="InterPro" id="IPR017850">
    <property type="entry name" value="Alkaline_phosphatase_core_sf"/>
</dbReference>
<evidence type="ECO:0000313" key="2">
    <source>
        <dbReference type="Proteomes" id="UP000317648"/>
    </source>
</evidence>
<evidence type="ECO:0000313" key="1">
    <source>
        <dbReference type="EMBL" id="QDU99181.1"/>
    </source>
</evidence>
<dbReference type="Pfam" id="PF07394">
    <property type="entry name" value="DUF1501"/>
    <property type="match status" value="1"/>
</dbReference>
<dbReference type="KEGG" id="lcre:Pla8534_70940"/>
<dbReference type="PANTHER" id="PTHR43737:SF1">
    <property type="entry name" value="DUF1501 DOMAIN-CONTAINING PROTEIN"/>
    <property type="match status" value="1"/>
</dbReference>
<dbReference type="EMBL" id="CP036433">
    <property type="protein sequence ID" value="QDU99181.1"/>
    <property type="molecule type" value="Genomic_DNA"/>
</dbReference>
<evidence type="ECO:0008006" key="3">
    <source>
        <dbReference type="Google" id="ProtNLM"/>
    </source>
</evidence>
<proteinExistence type="predicted"/>
<organism evidence="1 2">
    <name type="scientific">Lignipirellula cremea</name>
    <dbReference type="NCBI Taxonomy" id="2528010"/>
    <lineage>
        <taxon>Bacteria</taxon>
        <taxon>Pseudomonadati</taxon>
        <taxon>Planctomycetota</taxon>
        <taxon>Planctomycetia</taxon>
        <taxon>Pirellulales</taxon>
        <taxon>Pirellulaceae</taxon>
        <taxon>Lignipirellula</taxon>
    </lineage>
</organism>
<dbReference type="AlphaFoldDB" id="A0A518E503"/>
<dbReference type="InterPro" id="IPR006311">
    <property type="entry name" value="TAT_signal"/>
</dbReference>
<reference evidence="1 2" key="1">
    <citation type="submission" date="2019-02" db="EMBL/GenBank/DDBJ databases">
        <title>Deep-cultivation of Planctomycetes and their phenomic and genomic characterization uncovers novel biology.</title>
        <authorList>
            <person name="Wiegand S."/>
            <person name="Jogler M."/>
            <person name="Boedeker C."/>
            <person name="Pinto D."/>
            <person name="Vollmers J."/>
            <person name="Rivas-Marin E."/>
            <person name="Kohn T."/>
            <person name="Peeters S.H."/>
            <person name="Heuer A."/>
            <person name="Rast P."/>
            <person name="Oberbeckmann S."/>
            <person name="Bunk B."/>
            <person name="Jeske O."/>
            <person name="Meyerdierks A."/>
            <person name="Storesund J.E."/>
            <person name="Kallscheuer N."/>
            <person name="Luecker S."/>
            <person name="Lage O.M."/>
            <person name="Pohl T."/>
            <person name="Merkel B.J."/>
            <person name="Hornburger P."/>
            <person name="Mueller R.-W."/>
            <person name="Bruemmer F."/>
            <person name="Labrenz M."/>
            <person name="Spormann A.M."/>
            <person name="Op den Camp H."/>
            <person name="Overmann J."/>
            <person name="Amann R."/>
            <person name="Jetten M.S.M."/>
            <person name="Mascher T."/>
            <person name="Medema M.H."/>
            <person name="Devos D.P."/>
            <person name="Kaster A.-K."/>
            <person name="Ovreas L."/>
            <person name="Rohde M."/>
            <person name="Galperin M.Y."/>
            <person name="Jogler C."/>
        </authorList>
    </citation>
    <scope>NUCLEOTIDE SEQUENCE [LARGE SCALE GENOMIC DNA]</scope>
    <source>
        <strain evidence="1 2">Pla85_3_4</strain>
    </source>
</reference>
<dbReference type="RefSeq" id="WP_231756481.1">
    <property type="nucleotide sequence ID" value="NZ_CP036433.1"/>
</dbReference>
<sequence>MSFPLSAIARQSTSRRTFLTGSAGLLGGAALSSLLPHALLAGEGSATPASSGVLQPLHFAPRAKRVIFLCMAGGPSHLETFDYKPELARLDGEPMPESYTQGKPIAQLQGNRALKCMGPQHPFGRHGESGQEIGSIFQHLPEVADELCIVRSLKTEAINHDPAHTFMNTGSTISGRPAMGSWLSYGLGSECQDLPGFIVMTSTGGGQNQPIASRQWHSGFLPGEHQGVHFHSTGDPVLYVRNPPGVSTADQRATIDALSALNQQRSQTVDDPEIQARISQYELAFKMQMSVPALTDLSDETAETFAMYGTQGGDGSFASNCLLARRLAERGVRFIQLYHRGWDHHGGIKDGILKTAGYVDQGTTALIKDLKQRGLLDDTLVIWGGEFGRTPMAQGNGRDHHMQGFSMFLAGGGVKGGMTYGATDDLGYAAVENVVHVHDLHATMLRQLGVDHTKLTYQYRGRDFRLTDVAGRVVSEILS</sequence>
<name>A0A518E503_9BACT</name>
<dbReference type="PANTHER" id="PTHR43737">
    <property type="entry name" value="BLL7424 PROTEIN"/>
    <property type="match status" value="1"/>
</dbReference>
<gene>
    <name evidence="1" type="ORF">Pla8534_70940</name>
</gene>
<keyword evidence="2" id="KW-1185">Reference proteome</keyword>
<dbReference type="Gene3D" id="3.40.720.10">
    <property type="entry name" value="Alkaline Phosphatase, subunit A"/>
    <property type="match status" value="1"/>
</dbReference>
<dbReference type="PROSITE" id="PS51318">
    <property type="entry name" value="TAT"/>
    <property type="match status" value="1"/>
</dbReference>
<dbReference type="SUPFAM" id="SSF53649">
    <property type="entry name" value="Alkaline phosphatase-like"/>
    <property type="match status" value="1"/>
</dbReference>
<dbReference type="InterPro" id="IPR010869">
    <property type="entry name" value="DUF1501"/>
</dbReference>
<protein>
    <recommendedName>
        <fullName evidence="3">Sulfatase</fullName>
    </recommendedName>
</protein>
<accession>A0A518E503</accession>
<dbReference type="Proteomes" id="UP000317648">
    <property type="component" value="Chromosome"/>
</dbReference>